<dbReference type="SUPFAM" id="SSF56112">
    <property type="entry name" value="Protein kinase-like (PK-like)"/>
    <property type="match status" value="1"/>
</dbReference>
<keyword evidence="3" id="KW-1185">Reference proteome</keyword>
<dbReference type="InterPro" id="IPR015655">
    <property type="entry name" value="PP2C"/>
</dbReference>
<dbReference type="SUPFAM" id="SSF81606">
    <property type="entry name" value="PP2C-like"/>
    <property type="match status" value="1"/>
</dbReference>
<gene>
    <name evidence="4" type="primary">LOC103491659</name>
</gene>
<dbReference type="PROSITE" id="PS50011">
    <property type="entry name" value="PROTEIN_KINASE_DOM"/>
    <property type="match status" value="1"/>
</dbReference>
<dbReference type="PANTHER" id="PTHR47992">
    <property type="entry name" value="PROTEIN PHOSPHATASE"/>
    <property type="match status" value="1"/>
</dbReference>
<organism evidence="3 4">
    <name type="scientific">Cucumis melo</name>
    <name type="common">Muskmelon</name>
    <dbReference type="NCBI Taxonomy" id="3656"/>
    <lineage>
        <taxon>Eukaryota</taxon>
        <taxon>Viridiplantae</taxon>
        <taxon>Streptophyta</taxon>
        <taxon>Embryophyta</taxon>
        <taxon>Tracheophyta</taxon>
        <taxon>Spermatophyta</taxon>
        <taxon>Magnoliopsida</taxon>
        <taxon>eudicotyledons</taxon>
        <taxon>Gunneridae</taxon>
        <taxon>Pentapetalae</taxon>
        <taxon>rosids</taxon>
        <taxon>fabids</taxon>
        <taxon>Cucurbitales</taxon>
        <taxon>Cucurbitaceae</taxon>
        <taxon>Benincaseae</taxon>
        <taxon>Cucumis</taxon>
    </lineage>
</organism>
<evidence type="ECO:0000259" key="2">
    <source>
        <dbReference type="PROSITE" id="PS51746"/>
    </source>
</evidence>
<sequence>MAFQKIEATNFYTVLLWFMVYAITHCFAESSTCLMVYKEGGAPAVFQSPKCPLWKLSDYTFQSPNAPHCQIAMHQGRRKYQEDRALCALDVRIPFLSKTGLMEVPVGIIAVFDGHNGAEASEMASKILLEYFVVHTYFLLDATYSGIFKRPFKTFSNEREHGAIFNQLNWREKISNRDLELGRLKYLLPADFDDDFHLEILKEALLRAIQDVDKTFSKEAHKNNLVSGSTATVILLADAQILVANIGDSKAFLCSEKFQSPAEAKATFLRLYKQKRYSGASRARGYGNSRPDSYDGLKHFYVKELTRDHHPDREDERSRVEIAGGHVVDWGGVPRVNGQLAISRAIGDVSFKSYGVISAPEVTDWQPLSTNDSFLVASSDGIFEKLSSQDVCDLLWEIHNDGMSSFEHSPSCSYSLADCIVSTAFERGSMDNMAAIVVPLRPGSSSRRFQEGSFVAQRDSSFPISGIENLIKEHSGKGISSSAMQLEHSHPVMSKFNRLLVEGRHNNLGCFYLSENLDEYKDYILRTQNEEEEYVCDLPHALPDSFNQQYGGSVNVYTDQSLCFHLGMIGAKDQCFNPEGFASFIGLLESIPFHDPGPDYQLFEHSPSVLRYVLKKRFARGSYGEVWLAFHGNCQEAFSSVGENDNVSCNSSFEDINARNYGCSSNSSQAYSLENNLFIMKRVMVERGAGIYLSGLREKYFGEIFFNASTCLGDVLSTGTSNFVFEESPWGSKDLLTKDESLCHKVGETRHFENISPNRFQANRVIYEEGLNHIVRYVESFESRSNEIWLVFHYEGTSLSKLMYSIENADEEKVEQKNHVQILRPSKWWHWLKTTEAGQEEMKNLIRQLLMALKSCHDRNITHRDIKPENMVICFEDQATGKCLNESRMEDENVSTKMRIIDFGSAIDEFTVKHLYGSMGPSRAEQTYDYTPPEALLNSSWYQEMSGSTLKYDMWSVGVVMLELILGSPNVFQVSDLTRVLLDQHLQGWNDGLKQLAYKLRSFMELCILIPGSSSRSYQKSGHQGDSPASWQCSEEVFARQIKSRDPLKLGFPNVWSLRLVRNLLQWNPISHVVVVVWYKLDRGKKFSWKLFEDRLNVNDALQHPYFRPSPKGG</sequence>
<protein>
    <submittedName>
        <fullName evidence="4">Uncharacterized protein LOC103491659 isoform X1</fullName>
    </submittedName>
</protein>
<dbReference type="Proteomes" id="UP001652600">
    <property type="component" value="Chromosome 5"/>
</dbReference>
<dbReference type="PROSITE" id="PS51746">
    <property type="entry name" value="PPM_2"/>
    <property type="match status" value="1"/>
</dbReference>
<dbReference type="PROSITE" id="PS00108">
    <property type="entry name" value="PROTEIN_KINASE_ST"/>
    <property type="match status" value="1"/>
</dbReference>
<dbReference type="InterPro" id="IPR011009">
    <property type="entry name" value="Kinase-like_dom_sf"/>
</dbReference>
<dbReference type="Pfam" id="PF00069">
    <property type="entry name" value="Pkinase"/>
    <property type="match status" value="1"/>
</dbReference>
<dbReference type="InterPro" id="IPR001932">
    <property type="entry name" value="PPM-type_phosphatase-like_dom"/>
</dbReference>
<reference evidence="4" key="1">
    <citation type="submission" date="2025-08" db="UniProtKB">
        <authorList>
            <consortium name="RefSeq"/>
        </authorList>
    </citation>
    <scope>IDENTIFICATION</scope>
    <source>
        <tissue evidence="4">Stem</tissue>
    </source>
</reference>
<feature type="domain" description="Protein kinase" evidence="1">
    <location>
        <begin position="612"/>
        <end position="1107"/>
    </location>
</feature>
<evidence type="ECO:0000313" key="4">
    <source>
        <dbReference type="RefSeq" id="XP_050941185.1"/>
    </source>
</evidence>
<dbReference type="RefSeq" id="XP_050941185.1">
    <property type="nucleotide sequence ID" value="XM_051085228.1"/>
</dbReference>
<dbReference type="SMART" id="SM00332">
    <property type="entry name" value="PP2Cc"/>
    <property type="match status" value="1"/>
</dbReference>
<proteinExistence type="predicted"/>
<dbReference type="CDD" id="cd00143">
    <property type="entry name" value="PP2Cc"/>
    <property type="match status" value="1"/>
</dbReference>
<accession>A0ABM3KTS0</accession>
<dbReference type="SMART" id="SM00220">
    <property type="entry name" value="S_TKc"/>
    <property type="match status" value="1"/>
</dbReference>
<evidence type="ECO:0000259" key="1">
    <source>
        <dbReference type="PROSITE" id="PS50011"/>
    </source>
</evidence>
<dbReference type="GeneID" id="103491659"/>
<dbReference type="InterPro" id="IPR036457">
    <property type="entry name" value="PPM-type-like_dom_sf"/>
</dbReference>
<dbReference type="InterPro" id="IPR008271">
    <property type="entry name" value="Ser/Thr_kinase_AS"/>
</dbReference>
<name>A0ABM3KTS0_CUCME</name>
<dbReference type="Gene3D" id="1.10.510.10">
    <property type="entry name" value="Transferase(Phosphotransferase) domain 1"/>
    <property type="match status" value="1"/>
</dbReference>
<dbReference type="Gene3D" id="3.60.40.10">
    <property type="entry name" value="PPM-type phosphatase domain"/>
    <property type="match status" value="1"/>
</dbReference>
<feature type="domain" description="PPM-type phosphatase" evidence="2">
    <location>
        <begin position="68"/>
        <end position="440"/>
    </location>
</feature>
<dbReference type="Pfam" id="PF00481">
    <property type="entry name" value="PP2C"/>
    <property type="match status" value="2"/>
</dbReference>
<dbReference type="InterPro" id="IPR000719">
    <property type="entry name" value="Prot_kinase_dom"/>
</dbReference>
<evidence type="ECO:0000313" key="3">
    <source>
        <dbReference type="Proteomes" id="UP001652600"/>
    </source>
</evidence>